<sequence length="348" mass="37233">MSATVESLPKIGLLSIGDMGVGVAKLLVANGFNVATNICGRRQLTDRSSKDDEMSANSSSSKDTIERARDAEVELLESDVELVRQSSVILSIVPPKDAEATATRITDALAGLSTTRELHFVDLNAVAPSTVKVIAASVRRSNLPIRFVDGCILGAPPKKTSPGATTESSSSNDYSDWYRPSIPISGSDGFSSLPFGKKLMSVLNMKQISPDIGAASGLKMCFASLSKGFTAIATQSFTTAHNLGVLDALKDEIGKFYPATLANAEKSVPGMPPKAYRWVREMEEIALTFNEEAGWDKQMFMGAASVYQDIAENEVLGNEKVGKRKRGTTLDDVAKAAAEGLHKKKRPQ</sequence>
<dbReference type="PANTHER" id="PTHR43580">
    <property type="entry name" value="OXIDOREDUCTASE GLYR1-RELATED"/>
    <property type="match status" value="1"/>
</dbReference>
<reference evidence="2" key="1">
    <citation type="submission" date="2019-05" db="EMBL/GenBank/DDBJ databases">
        <authorList>
            <person name="Piombo E."/>
        </authorList>
    </citation>
    <scope>NUCLEOTIDE SEQUENCE</scope>
    <source>
        <strain evidence="2">C2S</strain>
    </source>
</reference>
<dbReference type="Proteomes" id="UP000760494">
    <property type="component" value="Unassembled WGS sequence"/>
</dbReference>
<dbReference type="PANTHER" id="PTHR43580:SF2">
    <property type="entry name" value="CYTOKINE-LIKE NUCLEAR FACTOR N-PAC"/>
    <property type="match status" value="1"/>
</dbReference>
<comment type="caution">
    <text evidence="2">The sequence shown here is derived from an EMBL/GenBank/DDBJ whole genome shotgun (WGS) entry which is preliminary data.</text>
</comment>
<evidence type="ECO:0000313" key="3">
    <source>
        <dbReference type="Proteomes" id="UP000760494"/>
    </source>
</evidence>
<dbReference type="GO" id="GO:0003677">
    <property type="term" value="F:DNA binding"/>
    <property type="evidence" value="ECO:0007669"/>
    <property type="project" value="TreeGrafter"/>
</dbReference>
<protein>
    <submittedName>
        <fullName evidence="2">Uncharacterized protein</fullName>
    </submittedName>
</protein>
<dbReference type="InterPro" id="IPR015814">
    <property type="entry name" value="Pgluconate_DH_NAD-bd_C"/>
</dbReference>
<dbReference type="SUPFAM" id="SSF51735">
    <property type="entry name" value="NAD(P)-binding Rossmann-fold domains"/>
    <property type="match status" value="1"/>
</dbReference>
<dbReference type="InterPro" id="IPR036291">
    <property type="entry name" value="NAD(P)-bd_dom_sf"/>
</dbReference>
<dbReference type="AlphaFoldDB" id="A0A5Q3D6V9"/>
<dbReference type="GO" id="GO:0000785">
    <property type="term" value="C:chromatin"/>
    <property type="evidence" value="ECO:0007669"/>
    <property type="project" value="TreeGrafter"/>
</dbReference>
<proteinExistence type="inferred from homology"/>
<dbReference type="Pfam" id="PF09130">
    <property type="entry name" value="DUF1932"/>
    <property type="match status" value="1"/>
</dbReference>
<evidence type="ECO:0000313" key="2">
    <source>
        <dbReference type="EMBL" id="VTT70684.1"/>
    </source>
</evidence>
<dbReference type="EMBL" id="CABFJX010000301">
    <property type="protein sequence ID" value="VTT70684.1"/>
    <property type="molecule type" value="Genomic_DNA"/>
</dbReference>
<dbReference type="Pfam" id="PF03807">
    <property type="entry name" value="F420_oxidored"/>
    <property type="match status" value="1"/>
</dbReference>
<organism evidence="2 3">
    <name type="scientific">Fusarium fujikuroi</name>
    <name type="common">Bakanae and foot rot disease fungus</name>
    <name type="synonym">Gibberella fujikuroi</name>
    <dbReference type="NCBI Taxonomy" id="5127"/>
    <lineage>
        <taxon>Eukaryota</taxon>
        <taxon>Fungi</taxon>
        <taxon>Dikarya</taxon>
        <taxon>Ascomycota</taxon>
        <taxon>Pezizomycotina</taxon>
        <taxon>Sordariomycetes</taxon>
        <taxon>Hypocreomycetidae</taxon>
        <taxon>Hypocreales</taxon>
        <taxon>Nectriaceae</taxon>
        <taxon>Fusarium</taxon>
        <taxon>Fusarium fujikuroi species complex</taxon>
    </lineage>
</organism>
<evidence type="ECO:0000256" key="1">
    <source>
        <dbReference type="ARBA" id="ARBA00007598"/>
    </source>
</evidence>
<gene>
    <name evidence="2" type="ORF">C2S_8094</name>
</gene>
<dbReference type="SUPFAM" id="SSF48179">
    <property type="entry name" value="6-phosphogluconate dehydrogenase C-terminal domain-like"/>
    <property type="match status" value="1"/>
</dbReference>
<dbReference type="InterPro" id="IPR008927">
    <property type="entry name" value="6-PGluconate_DH-like_C_sf"/>
</dbReference>
<accession>A0A5Q3D6V9</accession>
<dbReference type="InterPro" id="IPR028939">
    <property type="entry name" value="P5C_Rdtase_cat_N"/>
</dbReference>
<name>A0A5Q3D6V9_FUSFU</name>
<comment type="similarity">
    <text evidence="1">Belongs to the HIBADH-related family. NP60 subfamily.</text>
</comment>
<dbReference type="InterPro" id="IPR013328">
    <property type="entry name" value="6PGD_dom2"/>
</dbReference>
<dbReference type="Gene3D" id="1.10.1040.10">
    <property type="entry name" value="N-(1-d-carboxylethyl)-l-norvaline Dehydrogenase, domain 2"/>
    <property type="match status" value="1"/>
</dbReference>
<dbReference type="GO" id="GO:0140673">
    <property type="term" value="P:transcription elongation-coupled chromatin remodeling"/>
    <property type="evidence" value="ECO:0007669"/>
    <property type="project" value="TreeGrafter"/>
</dbReference>
<dbReference type="GO" id="GO:0031491">
    <property type="term" value="F:nucleosome binding"/>
    <property type="evidence" value="ECO:0007669"/>
    <property type="project" value="TreeGrafter"/>
</dbReference>
<dbReference type="InterPro" id="IPR051265">
    <property type="entry name" value="HIBADH-related_NP60_sf"/>
</dbReference>
<dbReference type="Gene3D" id="3.40.50.720">
    <property type="entry name" value="NAD(P)-binding Rossmann-like Domain"/>
    <property type="match status" value="1"/>
</dbReference>